<dbReference type="InterPro" id="IPR012674">
    <property type="entry name" value="Calycin"/>
</dbReference>
<reference evidence="3 4" key="1">
    <citation type="submission" date="2020-08" db="EMBL/GenBank/DDBJ databases">
        <title>Sequencing the genomes of 1000 actinobacteria strains.</title>
        <authorList>
            <person name="Klenk H.-P."/>
        </authorList>
    </citation>
    <scope>NUCLEOTIDE SEQUENCE [LARGE SCALE GENOMIC DNA]</scope>
    <source>
        <strain evidence="3 4">DSM 45267</strain>
    </source>
</reference>
<feature type="domain" description="Molybdenum cofactor biosynthesis protein F N-terminal" evidence="1">
    <location>
        <begin position="14"/>
        <end position="121"/>
    </location>
</feature>
<dbReference type="Pfam" id="PF17409">
    <property type="entry name" value="MoaF_C"/>
    <property type="match status" value="1"/>
</dbReference>
<dbReference type="InterPro" id="IPR024724">
    <property type="entry name" value="MoaF_N"/>
</dbReference>
<keyword evidence="4" id="KW-1185">Reference proteome</keyword>
<sequence length="269" mass="29917">MSSTPIIDYVPEDEWPTVSTMLDGFGQQTLEASSSLSGTSLVLIDENGSSTEYIFETGTTLRWRSDATHGAPTGTATYKAIEARQGIFIVDFVVGDGVDARNTTFVYDTSTGVATSGLSTFFKGEDKVRGNTEFIHATTPDSTNAPAHRRSSKLVGKRIYYRYSDTEAYEHIYLTPGAFTWHCIRGGEQGLADTERCMVFDVAEDLYLFFWTEKVMAVEAVLLVDLGEERSIGRMFGWDDSSHEPVILPFNSRLSILNTTNYPQDHNKH</sequence>
<evidence type="ECO:0008006" key="5">
    <source>
        <dbReference type="Google" id="ProtNLM"/>
    </source>
</evidence>
<dbReference type="Proteomes" id="UP000564573">
    <property type="component" value="Unassembled WGS sequence"/>
</dbReference>
<evidence type="ECO:0000313" key="3">
    <source>
        <dbReference type="EMBL" id="MBB3664568.1"/>
    </source>
</evidence>
<protein>
    <recommendedName>
        <fullName evidence="5">Molybdenum cofactor biosynthesis protein F</fullName>
    </recommendedName>
</protein>
<evidence type="ECO:0000259" key="1">
    <source>
        <dbReference type="Pfam" id="PF10703"/>
    </source>
</evidence>
<dbReference type="EMBL" id="JACIBS010000001">
    <property type="protein sequence ID" value="MBB3664568.1"/>
    <property type="molecule type" value="Genomic_DNA"/>
</dbReference>
<evidence type="ECO:0000259" key="2">
    <source>
        <dbReference type="Pfam" id="PF17409"/>
    </source>
</evidence>
<name>A0A839XU55_9PSEU</name>
<gene>
    <name evidence="3" type="ORF">FB384_003472</name>
</gene>
<accession>A0A839XU55</accession>
<proteinExistence type="predicted"/>
<feature type="domain" description="MoaF C-terminal" evidence="2">
    <location>
        <begin position="150"/>
        <end position="260"/>
    </location>
</feature>
<comment type="caution">
    <text evidence="3">The sequence shown here is derived from an EMBL/GenBank/DDBJ whole genome shotgun (WGS) entry which is preliminary data.</text>
</comment>
<evidence type="ECO:0000313" key="4">
    <source>
        <dbReference type="Proteomes" id="UP000564573"/>
    </source>
</evidence>
<dbReference type="InterPro" id="IPR035348">
    <property type="entry name" value="MoaF_C"/>
</dbReference>
<organism evidence="3 4">
    <name type="scientific">Prauserella sediminis</name>
    <dbReference type="NCBI Taxonomy" id="577680"/>
    <lineage>
        <taxon>Bacteria</taxon>
        <taxon>Bacillati</taxon>
        <taxon>Actinomycetota</taxon>
        <taxon>Actinomycetes</taxon>
        <taxon>Pseudonocardiales</taxon>
        <taxon>Pseudonocardiaceae</taxon>
        <taxon>Prauserella</taxon>
        <taxon>Prauserella salsuginis group</taxon>
    </lineage>
</organism>
<dbReference type="AlphaFoldDB" id="A0A839XU55"/>
<dbReference type="Gene3D" id="2.40.128.20">
    <property type="match status" value="1"/>
</dbReference>
<dbReference type="Pfam" id="PF10703">
    <property type="entry name" value="MoaF"/>
    <property type="match status" value="1"/>
</dbReference>
<dbReference type="RefSeq" id="WP_183784356.1">
    <property type="nucleotide sequence ID" value="NZ_JACIBS010000001.1"/>
</dbReference>